<feature type="transmembrane region" description="Helical" evidence="1">
    <location>
        <begin position="80"/>
        <end position="97"/>
    </location>
</feature>
<comment type="caution">
    <text evidence="2">The sequence shown here is derived from an EMBL/GenBank/DDBJ whole genome shotgun (WGS) entry which is preliminary data.</text>
</comment>
<feature type="transmembrane region" description="Helical" evidence="1">
    <location>
        <begin position="12"/>
        <end position="29"/>
    </location>
</feature>
<evidence type="ECO:0000313" key="3">
    <source>
        <dbReference type="Proteomes" id="UP000590740"/>
    </source>
</evidence>
<keyword evidence="1" id="KW-0472">Membrane</keyword>
<keyword evidence="3" id="KW-1185">Reference proteome</keyword>
<dbReference type="EMBL" id="JACHIG010000010">
    <property type="protein sequence ID" value="MBB5034595.1"/>
    <property type="molecule type" value="Genomic_DNA"/>
</dbReference>
<keyword evidence="1" id="KW-1133">Transmembrane helix</keyword>
<feature type="transmembrane region" description="Helical" evidence="1">
    <location>
        <begin position="50"/>
        <end position="68"/>
    </location>
</feature>
<keyword evidence="1" id="KW-0812">Transmembrane</keyword>
<gene>
    <name evidence="2" type="ORF">HNQ65_004200</name>
</gene>
<evidence type="ECO:0000313" key="2">
    <source>
        <dbReference type="EMBL" id="MBB5034595.1"/>
    </source>
</evidence>
<proteinExistence type="predicted"/>
<protein>
    <submittedName>
        <fullName evidence="2">Uncharacterized protein</fullName>
    </submittedName>
</protein>
<sequence length="121" mass="14425">MDTPAMSPEYSRFLNAAFYLWGAVHYTFGQRLYGRAPLWPCPWRLYPMSAFSRWALFVIFVLQAVWQIVRGLYHVRSSQFMGFAFLPCLLLLVVSFLQDRRRERARGVWRLPEFPPYKSRP</sequence>
<accession>A0A7W8DM09</accession>
<organism evidence="2 3">
    <name type="scientific">Prosthecobacter vanneervenii</name>
    <dbReference type="NCBI Taxonomy" id="48466"/>
    <lineage>
        <taxon>Bacteria</taxon>
        <taxon>Pseudomonadati</taxon>
        <taxon>Verrucomicrobiota</taxon>
        <taxon>Verrucomicrobiia</taxon>
        <taxon>Verrucomicrobiales</taxon>
        <taxon>Verrucomicrobiaceae</taxon>
        <taxon>Prosthecobacter</taxon>
    </lineage>
</organism>
<evidence type="ECO:0000256" key="1">
    <source>
        <dbReference type="SAM" id="Phobius"/>
    </source>
</evidence>
<dbReference type="AlphaFoldDB" id="A0A7W8DM09"/>
<name>A0A7W8DM09_9BACT</name>
<dbReference type="Proteomes" id="UP000590740">
    <property type="component" value="Unassembled WGS sequence"/>
</dbReference>
<reference evidence="2 3" key="1">
    <citation type="submission" date="2020-08" db="EMBL/GenBank/DDBJ databases">
        <title>Genomic Encyclopedia of Type Strains, Phase IV (KMG-IV): sequencing the most valuable type-strain genomes for metagenomic binning, comparative biology and taxonomic classification.</title>
        <authorList>
            <person name="Goeker M."/>
        </authorList>
    </citation>
    <scope>NUCLEOTIDE SEQUENCE [LARGE SCALE GENOMIC DNA]</scope>
    <source>
        <strain evidence="2 3">DSM 12252</strain>
    </source>
</reference>